<organism evidence="2 3">
    <name type="scientific">Reyranella soli</name>
    <dbReference type="NCBI Taxonomy" id="1230389"/>
    <lineage>
        <taxon>Bacteria</taxon>
        <taxon>Pseudomonadati</taxon>
        <taxon>Pseudomonadota</taxon>
        <taxon>Alphaproteobacteria</taxon>
        <taxon>Hyphomicrobiales</taxon>
        <taxon>Reyranellaceae</taxon>
        <taxon>Reyranella</taxon>
    </lineage>
</organism>
<keyword evidence="3" id="KW-1185">Reference proteome</keyword>
<dbReference type="PANTHER" id="PTHR43685">
    <property type="entry name" value="GLYCOSYLTRANSFERASE"/>
    <property type="match status" value="1"/>
</dbReference>
<dbReference type="EMBL" id="BKAJ01000087">
    <property type="protein sequence ID" value="GEP57760.1"/>
    <property type="molecule type" value="Genomic_DNA"/>
</dbReference>
<dbReference type="Pfam" id="PF00535">
    <property type="entry name" value="Glycos_transf_2"/>
    <property type="match status" value="1"/>
</dbReference>
<dbReference type="AlphaFoldDB" id="A0A512NFN8"/>
<dbReference type="Gene3D" id="3.90.550.10">
    <property type="entry name" value="Spore Coat Polysaccharide Biosynthesis Protein SpsA, Chain A"/>
    <property type="match status" value="1"/>
</dbReference>
<dbReference type="SUPFAM" id="SSF53448">
    <property type="entry name" value="Nucleotide-diphospho-sugar transferases"/>
    <property type="match status" value="1"/>
</dbReference>
<gene>
    <name evidence="2" type="ORF">RSO01_49260</name>
</gene>
<name>A0A512NFN8_9HYPH</name>
<protein>
    <recommendedName>
        <fullName evidence="1">Glycosyltransferase 2-like domain-containing protein</fullName>
    </recommendedName>
</protein>
<evidence type="ECO:0000313" key="2">
    <source>
        <dbReference type="EMBL" id="GEP57760.1"/>
    </source>
</evidence>
<reference evidence="2 3" key="1">
    <citation type="submission" date="2019-07" db="EMBL/GenBank/DDBJ databases">
        <title>Whole genome shotgun sequence of Reyranella soli NBRC 108950.</title>
        <authorList>
            <person name="Hosoyama A."/>
            <person name="Uohara A."/>
            <person name="Ohji S."/>
            <person name="Ichikawa N."/>
        </authorList>
    </citation>
    <scope>NUCLEOTIDE SEQUENCE [LARGE SCALE GENOMIC DNA]</scope>
    <source>
        <strain evidence="2 3">NBRC 108950</strain>
    </source>
</reference>
<dbReference type="InterPro" id="IPR001173">
    <property type="entry name" value="Glyco_trans_2-like"/>
</dbReference>
<proteinExistence type="predicted"/>
<comment type="caution">
    <text evidence="2">The sequence shown here is derived from an EMBL/GenBank/DDBJ whole genome shotgun (WGS) entry which is preliminary data.</text>
</comment>
<dbReference type="RefSeq" id="WP_170303327.1">
    <property type="nucleotide sequence ID" value="NZ_BKAJ01000087.1"/>
</dbReference>
<accession>A0A512NFN8</accession>
<dbReference type="Proteomes" id="UP000321058">
    <property type="component" value="Unassembled WGS sequence"/>
</dbReference>
<evidence type="ECO:0000259" key="1">
    <source>
        <dbReference type="Pfam" id="PF00535"/>
    </source>
</evidence>
<evidence type="ECO:0000313" key="3">
    <source>
        <dbReference type="Proteomes" id="UP000321058"/>
    </source>
</evidence>
<dbReference type="InterPro" id="IPR050834">
    <property type="entry name" value="Glycosyltransf_2"/>
</dbReference>
<dbReference type="PANTHER" id="PTHR43685:SF11">
    <property type="entry name" value="GLYCOSYLTRANSFERASE TAGX-RELATED"/>
    <property type="match status" value="1"/>
</dbReference>
<dbReference type="InterPro" id="IPR029044">
    <property type="entry name" value="Nucleotide-diphossugar_trans"/>
</dbReference>
<sequence length="331" mass="37399">MTDAALPGISVVVTCYNCRDYIGDAIRSVARQTLSDFECVIVDDASTDDSAEVVQRTLDELADARFKLIRLAKNVGQTGATRAGLAATRATFVCFLDSDDLWNPDFLERHLAAHLNESYAVGFTACNARLIDGQGKLIAGCVYWFGKERASADRDRAFAPIDPARVPKVDVTNNTAHWQKQTPYRLYTKRVVHWVWVSTSSMMFRRSLIDLVFPDDDETFRLHMDFYVVVMAQMVAGSLLIGEALYAYRLHGRNGAADNPVLGGRLHLSSRNWGNTYTVMLDRMLAAMERDRERFVTSLGERQYKRMLLRMQAARAAWPISWLLVARSWLV</sequence>
<feature type="domain" description="Glycosyltransferase 2-like" evidence="1">
    <location>
        <begin position="10"/>
        <end position="121"/>
    </location>
</feature>